<sequence>MPAAAPEPPLDALMTFLAVARLGRYTAAAEVLGVNHSTVSRRIAALEHAMGGRVLVRTTGGWEVTDLGRRAVAIAQHIEGSLRELVADEDGDAVHGMVRIAAPEAFTSVFLVPAMTALRERHPRLAVELLAATRRAQQNRSGVDLEIVVGRPQVLRAYATPLCSYDLRLYATPEYLTAHGEPVSVADLAAHPLVYYVESSLQVDELDRAIQELPASPPSIRSTSVFAHVAATAAGAGIGILPDFLGDADARLVPVLTETFSHPLAYWAVARDEGPRNPAVAETLAAITAHIRTVQGDGATVAAAEEAAAPA</sequence>
<dbReference type="InterPro" id="IPR000847">
    <property type="entry name" value="LysR_HTH_N"/>
</dbReference>
<dbReference type="AlphaFoldDB" id="A0A7Z7D119"/>
<evidence type="ECO:0000256" key="3">
    <source>
        <dbReference type="ARBA" id="ARBA00023125"/>
    </source>
</evidence>
<dbReference type="Proteomes" id="UP000198702">
    <property type="component" value="Unassembled WGS sequence"/>
</dbReference>
<evidence type="ECO:0000256" key="2">
    <source>
        <dbReference type="ARBA" id="ARBA00023015"/>
    </source>
</evidence>
<keyword evidence="3 6" id="KW-0238">DNA-binding</keyword>
<dbReference type="SUPFAM" id="SSF46785">
    <property type="entry name" value="Winged helix' DNA-binding domain"/>
    <property type="match status" value="1"/>
</dbReference>
<dbReference type="InterPro" id="IPR036390">
    <property type="entry name" value="WH_DNA-bd_sf"/>
</dbReference>
<accession>A0A7Z7D119</accession>
<dbReference type="PANTHER" id="PTHR30537">
    <property type="entry name" value="HTH-TYPE TRANSCRIPTIONAL REGULATOR"/>
    <property type="match status" value="1"/>
</dbReference>
<evidence type="ECO:0000313" key="7">
    <source>
        <dbReference type="Proteomes" id="UP000198702"/>
    </source>
</evidence>
<dbReference type="GO" id="GO:0003700">
    <property type="term" value="F:DNA-binding transcription factor activity"/>
    <property type="evidence" value="ECO:0007669"/>
    <property type="project" value="InterPro"/>
</dbReference>
<comment type="similarity">
    <text evidence="1">Belongs to the LysR transcriptional regulatory family.</text>
</comment>
<dbReference type="RefSeq" id="WP_028495916.1">
    <property type="nucleotide sequence ID" value="NZ_FOQZ01000001.1"/>
</dbReference>
<keyword evidence="4" id="KW-0804">Transcription</keyword>
<dbReference type="InterPro" id="IPR005119">
    <property type="entry name" value="LysR_subst-bd"/>
</dbReference>
<gene>
    <name evidence="6" type="ORF">SAMN04487751_1434</name>
</gene>
<dbReference type="Gene3D" id="3.40.190.290">
    <property type="match status" value="1"/>
</dbReference>
<feature type="domain" description="HTH lysR-type" evidence="5">
    <location>
        <begin position="8"/>
        <end position="65"/>
    </location>
</feature>
<proteinExistence type="inferred from homology"/>
<dbReference type="GO" id="GO:0006351">
    <property type="term" value="P:DNA-templated transcription"/>
    <property type="evidence" value="ECO:0007669"/>
    <property type="project" value="TreeGrafter"/>
</dbReference>
<dbReference type="EMBL" id="FOQZ01000001">
    <property type="protein sequence ID" value="SFI36899.1"/>
    <property type="molecule type" value="Genomic_DNA"/>
</dbReference>
<dbReference type="PROSITE" id="PS50931">
    <property type="entry name" value="HTH_LYSR"/>
    <property type="match status" value="1"/>
</dbReference>
<dbReference type="InterPro" id="IPR058163">
    <property type="entry name" value="LysR-type_TF_proteobact-type"/>
</dbReference>
<evidence type="ECO:0000259" key="5">
    <source>
        <dbReference type="PROSITE" id="PS50931"/>
    </source>
</evidence>
<comment type="caution">
    <text evidence="6">The sequence shown here is derived from an EMBL/GenBank/DDBJ whole genome shotgun (WGS) entry which is preliminary data.</text>
</comment>
<reference evidence="6 7" key="1">
    <citation type="submission" date="2016-10" db="EMBL/GenBank/DDBJ databases">
        <authorList>
            <person name="Varghese N."/>
            <person name="Submissions S."/>
        </authorList>
    </citation>
    <scope>NUCLEOTIDE SEQUENCE [LARGE SCALE GENOMIC DNA]</scope>
    <source>
        <strain evidence="6 7">UNC380MFSha3.1</strain>
    </source>
</reference>
<dbReference type="PANTHER" id="PTHR30537:SF3">
    <property type="entry name" value="TRANSCRIPTIONAL REGULATORY PROTEIN"/>
    <property type="match status" value="1"/>
</dbReference>
<organism evidence="6 7">
    <name type="scientific">Microbacterium saccharophilum</name>
    <dbReference type="NCBI Taxonomy" id="1213358"/>
    <lineage>
        <taxon>Bacteria</taxon>
        <taxon>Bacillati</taxon>
        <taxon>Actinomycetota</taxon>
        <taxon>Actinomycetes</taxon>
        <taxon>Micrococcales</taxon>
        <taxon>Microbacteriaceae</taxon>
        <taxon>Microbacterium</taxon>
    </lineage>
</organism>
<dbReference type="SUPFAM" id="SSF53850">
    <property type="entry name" value="Periplasmic binding protein-like II"/>
    <property type="match status" value="1"/>
</dbReference>
<evidence type="ECO:0000313" key="6">
    <source>
        <dbReference type="EMBL" id="SFI36899.1"/>
    </source>
</evidence>
<dbReference type="Gene3D" id="1.10.10.10">
    <property type="entry name" value="Winged helix-like DNA-binding domain superfamily/Winged helix DNA-binding domain"/>
    <property type="match status" value="1"/>
</dbReference>
<dbReference type="Pfam" id="PF03466">
    <property type="entry name" value="LysR_substrate"/>
    <property type="match status" value="1"/>
</dbReference>
<dbReference type="InterPro" id="IPR036388">
    <property type="entry name" value="WH-like_DNA-bd_sf"/>
</dbReference>
<evidence type="ECO:0000256" key="1">
    <source>
        <dbReference type="ARBA" id="ARBA00009437"/>
    </source>
</evidence>
<dbReference type="GO" id="GO:0043565">
    <property type="term" value="F:sequence-specific DNA binding"/>
    <property type="evidence" value="ECO:0007669"/>
    <property type="project" value="TreeGrafter"/>
</dbReference>
<dbReference type="Pfam" id="PF00126">
    <property type="entry name" value="HTH_1"/>
    <property type="match status" value="1"/>
</dbReference>
<evidence type="ECO:0000256" key="4">
    <source>
        <dbReference type="ARBA" id="ARBA00023163"/>
    </source>
</evidence>
<protein>
    <submittedName>
        <fullName evidence="6">DNA-binding transcriptional regulator, LysR family</fullName>
    </submittedName>
</protein>
<name>A0A7Z7D119_9MICO</name>
<keyword evidence="2" id="KW-0805">Transcription regulation</keyword>